<comment type="caution">
    <text evidence="2">The sequence shown here is derived from an EMBL/GenBank/DDBJ whole genome shotgun (WGS) entry which is preliminary data.</text>
</comment>
<reference evidence="2" key="1">
    <citation type="submission" date="2021-02" db="EMBL/GenBank/DDBJ databases">
        <authorList>
            <person name="Nowell W R."/>
        </authorList>
    </citation>
    <scope>NUCLEOTIDE SEQUENCE</scope>
</reference>
<sequence length="106" mass="12252">MLKKEKLATEEERNAKDLFDRTVDDRHQEFGDAKSLIEALKIENRDFKNVIEKMRIEHEEKVADLCNREAAAKKQVGTRFTISWLQEENPDTSSKTAGHGPPADRR</sequence>
<proteinExistence type="predicted"/>
<name>A0A8S2YYA0_9BILA</name>
<dbReference type="AlphaFoldDB" id="A0A8S2YYA0"/>
<protein>
    <submittedName>
        <fullName evidence="2">Uncharacterized protein</fullName>
    </submittedName>
</protein>
<gene>
    <name evidence="2" type="ORF">SRO942_LOCUS48770</name>
</gene>
<evidence type="ECO:0000313" key="2">
    <source>
        <dbReference type="EMBL" id="CAF4598337.1"/>
    </source>
</evidence>
<feature type="region of interest" description="Disordered" evidence="1">
    <location>
        <begin position="84"/>
        <end position="106"/>
    </location>
</feature>
<accession>A0A8S2YYA0</accession>
<evidence type="ECO:0000313" key="3">
    <source>
        <dbReference type="Proteomes" id="UP000681722"/>
    </source>
</evidence>
<dbReference type="EMBL" id="CAJOBC010126907">
    <property type="protein sequence ID" value="CAF4598337.1"/>
    <property type="molecule type" value="Genomic_DNA"/>
</dbReference>
<dbReference type="OrthoDB" id="10065091at2759"/>
<evidence type="ECO:0000256" key="1">
    <source>
        <dbReference type="SAM" id="MobiDB-lite"/>
    </source>
</evidence>
<organism evidence="2 3">
    <name type="scientific">Didymodactylos carnosus</name>
    <dbReference type="NCBI Taxonomy" id="1234261"/>
    <lineage>
        <taxon>Eukaryota</taxon>
        <taxon>Metazoa</taxon>
        <taxon>Spiralia</taxon>
        <taxon>Gnathifera</taxon>
        <taxon>Rotifera</taxon>
        <taxon>Eurotatoria</taxon>
        <taxon>Bdelloidea</taxon>
        <taxon>Philodinida</taxon>
        <taxon>Philodinidae</taxon>
        <taxon>Didymodactylos</taxon>
    </lineage>
</organism>
<dbReference type="Proteomes" id="UP000681722">
    <property type="component" value="Unassembled WGS sequence"/>
</dbReference>
<feature type="compositionally biased region" description="Polar residues" evidence="1">
    <location>
        <begin position="84"/>
        <end position="96"/>
    </location>
</feature>